<dbReference type="CDD" id="cd07995">
    <property type="entry name" value="TPK"/>
    <property type="match status" value="1"/>
</dbReference>
<dbReference type="Proteomes" id="UP000199118">
    <property type="component" value="Unassembled WGS sequence"/>
</dbReference>
<accession>A0A1H2SCH4</accession>
<dbReference type="OrthoDB" id="7057856at2"/>
<keyword evidence="2" id="KW-0547">Nucleotide-binding</keyword>
<dbReference type="InterPro" id="IPR053149">
    <property type="entry name" value="TPK"/>
</dbReference>
<keyword evidence="4" id="KW-0067">ATP-binding</keyword>
<dbReference type="InterPro" id="IPR007373">
    <property type="entry name" value="Thiamin_PyroPKinase_B1-bd"/>
</dbReference>
<dbReference type="EC" id="2.7.6.2" evidence="5"/>
<gene>
    <name evidence="7" type="ORF">SAMN05444336_101621</name>
</gene>
<dbReference type="PANTHER" id="PTHR41299">
    <property type="entry name" value="THIAMINE PYROPHOSPHOKINASE"/>
    <property type="match status" value="1"/>
</dbReference>
<dbReference type="SUPFAM" id="SSF63862">
    <property type="entry name" value="Thiamin pyrophosphokinase, substrate-binding domain"/>
    <property type="match status" value="1"/>
</dbReference>
<dbReference type="InterPro" id="IPR036759">
    <property type="entry name" value="TPK_catalytic_sf"/>
</dbReference>
<keyword evidence="3 7" id="KW-0418">Kinase</keyword>
<evidence type="ECO:0000313" key="7">
    <source>
        <dbReference type="EMBL" id="SDW29282.1"/>
    </source>
</evidence>
<dbReference type="RefSeq" id="WP_092679646.1">
    <property type="nucleotide sequence ID" value="NZ_FNMZ01000001.1"/>
</dbReference>
<evidence type="ECO:0000256" key="3">
    <source>
        <dbReference type="ARBA" id="ARBA00022777"/>
    </source>
</evidence>
<dbReference type="GO" id="GO:0004788">
    <property type="term" value="F:thiamine diphosphokinase activity"/>
    <property type="evidence" value="ECO:0007669"/>
    <property type="project" value="UniProtKB-UniRule"/>
</dbReference>
<protein>
    <recommendedName>
        <fullName evidence="5">Thiamine diphosphokinase</fullName>
        <ecNumber evidence="5">2.7.6.2</ecNumber>
    </recommendedName>
</protein>
<keyword evidence="8" id="KW-1185">Reference proteome</keyword>
<evidence type="ECO:0000256" key="5">
    <source>
        <dbReference type="NCBIfam" id="TIGR01378"/>
    </source>
</evidence>
<name>A0A1H2SCH4_9RHOB</name>
<reference evidence="7 8" key="1">
    <citation type="submission" date="2016-10" db="EMBL/GenBank/DDBJ databases">
        <authorList>
            <person name="de Groot N.N."/>
        </authorList>
    </citation>
    <scope>NUCLEOTIDE SEQUENCE [LARGE SCALE GENOMIC DNA]</scope>
    <source>
        <strain evidence="7 8">DSM 17890</strain>
    </source>
</reference>
<dbReference type="PANTHER" id="PTHR41299:SF1">
    <property type="entry name" value="THIAMINE PYROPHOSPHOKINASE"/>
    <property type="match status" value="1"/>
</dbReference>
<evidence type="ECO:0000256" key="4">
    <source>
        <dbReference type="ARBA" id="ARBA00022840"/>
    </source>
</evidence>
<dbReference type="GO" id="GO:0030975">
    <property type="term" value="F:thiamine binding"/>
    <property type="evidence" value="ECO:0007669"/>
    <property type="project" value="InterPro"/>
</dbReference>
<evidence type="ECO:0000259" key="6">
    <source>
        <dbReference type="SMART" id="SM00983"/>
    </source>
</evidence>
<dbReference type="GO" id="GO:0016301">
    <property type="term" value="F:kinase activity"/>
    <property type="evidence" value="ECO:0007669"/>
    <property type="project" value="UniProtKB-KW"/>
</dbReference>
<organism evidence="7 8">
    <name type="scientific">Albimonas donghaensis</name>
    <dbReference type="NCBI Taxonomy" id="356660"/>
    <lineage>
        <taxon>Bacteria</taxon>
        <taxon>Pseudomonadati</taxon>
        <taxon>Pseudomonadota</taxon>
        <taxon>Alphaproteobacteria</taxon>
        <taxon>Rhodobacterales</taxon>
        <taxon>Paracoccaceae</taxon>
        <taxon>Albimonas</taxon>
    </lineage>
</organism>
<dbReference type="STRING" id="356660.SAMN05444336_101621"/>
<evidence type="ECO:0000256" key="2">
    <source>
        <dbReference type="ARBA" id="ARBA00022741"/>
    </source>
</evidence>
<dbReference type="SMART" id="SM00983">
    <property type="entry name" value="TPK_B1_binding"/>
    <property type="match status" value="1"/>
</dbReference>
<proteinExistence type="predicted"/>
<dbReference type="GO" id="GO:0005524">
    <property type="term" value="F:ATP binding"/>
    <property type="evidence" value="ECO:0007669"/>
    <property type="project" value="UniProtKB-KW"/>
</dbReference>
<dbReference type="GO" id="GO:0006772">
    <property type="term" value="P:thiamine metabolic process"/>
    <property type="evidence" value="ECO:0007669"/>
    <property type="project" value="UniProtKB-UniRule"/>
</dbReference>
<dbReference type="SUPFAM" id="SSF63999">
    <property type="entry name" value="Thiamin pyrophosphokinase, catalytic domain"/>
    <property type="match status" value="1"/>
</dbReference>
<dbReference type="EMBL" id="FNMZ01000001">
    <property type="protein sequence ID" value="SDW29282.1"/>
    <property type="molecule type" value="Genomic_DNA"/>
</dbReference>
<keyword evidence="1" id="KW-0808">Transferase</keyword>
<dbReference type="Pfam" id="PF04263">
    <property type="entry name" value="TPK_catalytic"/>
    <property type="match status" value="1"/>
</dbReference>
<dbReference type="InterPro" id="IPR006282">
    <property type="entry name" value="Thi_PPkinase"/>
</dbReference>
<dbReference type="GO" id="GO:0009229">
    <property type="term" value="P:thiamine diphosphate biosynthetic process"/>
    <property type="evidence" value="ECO:0007669"/>
    <property type="project" value="InterPro"/>
</dbReference>
<dbReference type="NCBIfam" id="TIGR01378">
    <property type="entry name" value="thi_PPkinase"/>
    <property type="match status" value="1"/>
</dbReference>
<dbReference type="Pfam" id="PF04265">
    <property type="entry name" value="TPK_B1_binding"/>
    <property type="match status" value="1"/>
</dbReference>
<evidence type="ECO:0000313" key="8">
    <source>
        <dbReference type="Proteomes" id="UP000199118"/>
    </source>
</evidence>
<dbReference type="InterPro" id="IPR007371">
    <property type="entry name" value="TPK_catalytic"/>
</dbReference>
<sequence length="228" mass="24057">MTDAPPPPPLIFDRPALLLGGGPAPSGLIAALAPLCGAVIAADGGANRLRDAGPAPDAVIGDMDSLEDPDHWRARLGDRLIPVAEQDSTDLEKCLRLTRAPLYLGVGFLGGRIDHSLAALHTLLMHPERRILLAGREDLAFLAPLRWRARLEAGARVSIYPLADCVGLASTGLEWPLESLPLGPGTRIGTSNRASAAEVGLDLSARGALIVVERRFLREILASLDEAA</sequence>
<dbReference type="InterPro" id="IPR036371">
    <property type="entry name" value="TPK_B1-bd_sf"/>
</dbReference>
<dbReference type="Gene3D" id="3.40.50.10240">
    <property type="entry name" value="Thiamin pyrophosphokinase, catalytic domain"/>
    <property type="match status" value="1"/>
</dbReference>
<evidence type="ECO:0000256" key="1">
    <source>
        <dbReference type="ARBA" id="ARBA00022679"/>
    </source>
</evidence>
<dbReference type="AlphaFoldDB" id="A0A1H2SCH4"/>
<feature type="domain" description="Thiamin pyrophosphokinase thiamin-binding" evidence="6">
    <location>
        <begin position="135"/>
        <end position="209"/>
    </location>
</feature>